<dbReference type="GO" id="GO:0047184">
    <property type="term" value="F:1-acylglycerophosphocholine O-acyltransferase activity"/>
    <property type="evidence" value="ECO:0007669"/>
    <property type="project" value="TreeGrafter"/>
</dbReference>
<gene>
    <name evidence="15" type="ORF">BDV96DRAFT_591769</name>
</gene>
<comment type="similarity">
    <text evidence="2 12">Belongs to the taffazin family.</text>
</comment>
<keyword evidence="4" id="KW-1000">Mitochondrion outer membrane</keyword>
<evidence type="ECO:0000313" key="15">
    <source>
        <dbReference type="EMBL" id="KAF2105911.1"/>
    </source>
</evidence>
<reference evidence="15" key="1">
    <citation type="journal article" date="2020" name="Stud. Mycol.">
        <title>101 Dothideomycetes genomes: a test case for predicting lifestyles and emergence of pathogens.</title>
        <authorList>
            <person name="Haridas S."/>
            <person name="Albert R."/>
            <person name="Binder M."/>
            <person name="Bloem J."/>
            <person name="Labutti K."/>
            <person name="Salamov A."/>
            <person name="Andreopoulos B."/>
            <person name="Baker S."/>
            <person name="Barry K."/>
            <person name="Bills G."/>
            <person name="Bluhm B."/>
            <person name="Cannon C."/>
            <person name="Castanera R."/>
            <person name="Culley D."/>
            <person name="Daum C."/>
            <person name="Ezra D."/>
            <person name="Gonzalez J."/>
            <person name="Henrissat B."/>
            <person name="Kuo A."/>
            <person name="Liang C."/>
            <person name="Lipzen A."/>
            <person name="Lutzoni F."/>
            <person name="Magnuson J."/>
            <person name="Mondo S."/>
            <person name="Nolan M."/>
            <person name="Ohm R."/>
            <person name="Pangilinan J."/>
            <person name="Park H.-J."/>
            <person name="Ramirez L."/>
            <person name="Alfaro M."/>
            <person name="Sun H."/>
            <person name="Tritt A."/>
            <person name="Yoshinaga Y."/>
            <person name="Zwiers L.-H."/>
            <person name="Turgeon B."/>
            <person name="Goodwin S."/>
            <person name="Spatafora J."/>
            <person name="Crous P."/>
            <person name="Grigoriev I."/>
        </authorList>
    </citation>
    <scope>NUCLEOTIDE SEQUENCE</scope>
    <source>
        <strain evidence="15">CBS 627.86</strain>
    </source>
</reference>
<dbReference type="GO" id="GO:0005743">
    <property type="term" value="C:mitochondrial inner membrane"/>
    <property type="evidence" value="ECO:0007669"/>
    <property type="project" value="UniProtKB-SubCell"/>
</dbReference>
<dbReference type="SUPFAM" id="SSF69593">
    <property type="entry name" value="Glycerol-3-phosphate (1)-acyltransferase"/>
    <property type="match status" value="1"/>
</dbReference>
<dbReference type="GO" id="GO:0035965">
    <property type="term" value="P:cardiolipin acyl-chain remodeling"/>
    <property type="evidence" value="ECO:0007669"/>
    <property type="project" value="TreeGrafter"/>
</dbReference>
<feature type="domain" description="Phospholipid/glycerol acyltransferase" evidence="14">
    <location>
        <begin position="64"/>
        <end position="246"/>
    </location>
</feature>
<evidence type="ECO:0000256" key="6">
    <source>
        <dbReference type="ARBA" id="ARBA00023098"/>
    </source>
</evidence>
<organism evidence="15 16">
    <name type="scientific">Lophiotrema nucula</name>
    <dbReference type="NCBI Taxonomy" id="690887"/>
    <lineage>
        <taxon>Eukaryota</taxon>
        <taxon>Fungi</taxon>
        <taxon>Dikarya</taxon>
        <taxon>Ascomycota</taxon>
        <taxon>Pezizomycotina</taxon>
        <taxon>Dothideomycetes</taxon>
        <taxon>Pleosporomycetidae</taxon>
        <taxon>Pleosporales</taxon>
        <taxon>Lophiotremataceae</taxon>
        <taxon>Lophiotrema</taxon>
    </lineage>
</organism>
<dbReference type="InterPro" id="IPR002123">
    <property type="entry name" value="Plipid/glycerol_acylTrfase"/>
</dbReference>
<dbReference type="GO" id="GO:0007007">
    <property type="term" value="P:inner mitochondrial membrane organization"/>
    <property type="evidence" value="ECO:0007669"/>
    <property type="project" value="TreeGrafter"/>
</dbReference>
<evidence type="ECO:0000256" key="9">
    <source>
        <dbReference type="ARBA" id="ARBA00023315"/>
    </source>
</evidence>
<proteinExistence type="inferred from homology"/>
<dbReference type="SMART" id="SM00563">
    <property type="entry name" value="PlsC"/>
    <property type="match status" value="1"/>
</dbReference>
<dbReference type="CDD" id="cd07989">
    <property type="entry name" value="LPLAT_AGPAT-like"/>
    <property type="match status" value="1"/>
</dbReference>
<keyword evidence="16" id="KW-1185">Reference proteome</keyword>
<keyword evidence="9" id="KW-0012">Acyltransferase</keyword>
<dbReference type="EMBL" id="ML977369">
    <property type="protein sequence ID" value="KAF2105911.1"/>
    <property type="molecule type" value="Genomic_DNA"/>
</dbReference>
<evidence type="ECO:0000256" key="7">
    <source>
        <dbReference type="ARBA" id="ARBA00023128"/>
    </source>
</evidence>
<evidence type="ECO:0000313" key="16">
    <source>
        <dbReference type="Proteomes" id="UP000799770"/>
    </source>
</evidence>
<sequence length="374" mass="42080">MPVDGQPDAPSAPWRAASAFTMGAVGVLCRSFLLGLSTTEVHGLDGFLELLDERANVEERQRGLITVSNHVSVLDDPAIWGVLPLSYLFNPDNMRWGLASYDLCFTNKALSTFFTFGQVLPTHRTKHSQFGGLFQPTMTQAIRLLCRGPFIQPNDPPEKPNTSVASPDLIDPFSAGHLTYSTNGDDTFPAPSAYLSRRHSWIHIFPEGMIHQTEDKIMRYFKWGVSRLILESDPCPDVVPMWIDGPDQIMHETRTFPRFIPRPFKNVSITFGQKLDSDEVFGELRERWKRLRAKEEQKCGAMEVGVLNDALKVSDEAVKLREECTMRVRAAVLAVRRSRGLPNEDPKVGLVETYREEGSNREGKKDDGSIVKDM</sequence>
<keyword evidence="3" id="KW-0808">Transferase</keyword>
<dbReference type="PANTHER" id="PTHR12497:SF0">
    <property type="entry name" value="TAFAZZIN"/>
    <property type="match status" value="1"/>
</dbReference>
<keyword evidence="8" id="KW-0472">Membrane</keyword>
<name>A0A6A5YI74_9PLEO</name>
<dbReference type="InterPro" id="IPR000872">
    <property type="entry name" value="Tafazzin"/>
</dbReference>
<dbReference type="GO" id="GO:0005741">
    <property type="term" value="C:mitochondrial outer membrane"/>
    <property type="evidence" value="ECO:0007669"/>
    <property type="project" value="UniProtKB-SubCell"/>
</dbReference>
<dbReference type="PRINTS" id="PR00979">
    <property type="entry name" value="TAFAZZIN"/>
</dbReference>
<evidence type="ECO:0000259" key="14">
    <source>
        <dbReference type="SMART" id="SM00563"/>
    </source>
</evidence>
<evidence type="ECO:0000256" key="1">
    <source>
        <dbReference type="ARBA" id="ARBA00004137"/>
    </source>
</evidence>
<evidence type="ECO:0000256" key="4">
    <source>
        <dbReference type="ARBA" id="ARBA00022787"/>
    </source>
</evidence>
<evidence type="ECO:0000256" key="13">
    <source>
        <dbReference type="SAM" id="MobiDB-lite"/>
    </source>
</evidence>
<evidence type="ECO:0000256" key="11">
    <source>
        <dbReference type="ARBA" id="ARBA00047906"/>
    </source>
</evidence>
<evidence type="ECO:0000256" key="10">
    <source>
        <dbReference type="ARBA" id="ARBA00024323"/>
    </source>
</evidence>
<feature type="region of interest" description="Disordered" evidence="13">
    <location>
        <begin position="350"/>
        <end position="374"/>
    </location>
</feature>
<accession>A0A6A5YI74</accession>
<dbReference type="Proteomes" id="UP000799770">
    <property type="component" value="Unassembled WGS sequence"/>
</dbReference>
<evidence type="ECO:0000256" key="2">
    <source>
        <dbReference type="ARBA" id="ARBA00010524"/>
    </source>
</evidence>
<dbReference type="OrthoDB" id="193467at2759"/>
<evidence type="ECO:0000256" key="12">
    <source>
        <dbReference type="RuleBase" id="RU365062"/>
    </source>
</evidence>
<keyword evidence="6" id="KW-0443">Lipid metabolism</keyword>
<comment type="subcellular location">
    <subcellularLocation>
        <location evidence="1">Mitochondrion inner membrane</location>
        <topology evidence="1">Peripheral membrane protein</topology>
        <orientation evidence="1">Intermembrane side</orientation>
    </subcellularLocation>
    <subcellularLocation>
        <location evidence="10">Mitochondrion outer membrane</location>
        <topology evidence="10">Peripheral membrane protein</topology>
        <orientation evidence="10">Intermembrane side</orientation>
    </subcellularLocation>
</comment>
<evidence type="ECO:0000256" key="5">
    <source>
        <dbReference type="ARBA" id="ARBA00022792"/>
    </source>
</evidence>
<protein>
    <recommendedName>
        <fullName evidence="12">Tafazzin family protein</fullName>
    </recommendedName>
</protein>
<keyword evidence="7" id="KW-0496">Mitochondrion</keyword>
<dbReference type="PANTHER" id="PTHR12497">
    <property type="entry name" value="TAZ PROTEIN TAFAZZIN"/>
    <property type="match status" value="1"/>
</dbReference>
<keyword evidence="5" id="KW-0999">Mitochondrion inner membrane</keyword>
<evidence type="ECO:0000256" key="3">
    <source>
        <dbReference type="ARBA" id="ARBA00022679"/>
    </source>
</evidence>
<dbReference type="AlphaFoldDB" id="A0A6A5YI74"/>
<evidence type="ECO:0000256" key="8">
    <source>
        <dbReference type="ARBA" id="ARBA00023136"/>
    </source>
</evidence>
<comment type="catalytic activity">
    <reaction evidence="11">
        <text>1'-[1,2-diacyl-sn-glycero-3-phospho],3'-[1-acyl-sn-glycero-3-phospho]-glycerol + a 1,2-diacyl-sn-glycero-3-phosphocholine = a cardiolipin + a 1-acyl-sn-glycero-3-phosphocholine</text>
        <dbReference type="Rhea" id="RHEA:33731"/>
        <dbReference type="ChEBI" id="CHEBI:57643"/>
        <dbReference type="ChEBI" id="CHEBI:58168"/>
        <dbReference type="ChEBI" id="CHEBI:62237"/>
        <dbReference type="ChEBI" id="CHEBI:64743"/>
    </reaction>
    <physiologicalReaction direction="left-to-right" evidence="11">
        <dbReference type="Rhea" id="RHEA:33732"/>
    </physiologicalReaction>
    <physiologicalReaction direction="right-to-left" evidence="11">
        <dbReference type="Rhea" id="RHEA:33733"/>
    </physiologicalReaction>
</comment>